<accession>B2T7H3</accession>
<dbReference type="HOGENOM" id="CLU_189745_0_0_4"/>
<evidence type="ECO:0000313" key="2">
    <source>
        <dbReference type="Proteomes" id="UP000001739"/>
    </source>
</evidence>
<dbReference type="eggNOG" id="ENOG50317EW">
    <property type="taxonomic scope" value="Bacteria"/>
</dbReference>
<name>B2T7H3_PARPJ</name>
<sequence>MTTPVERSRAVTEVRWFLQTLAEAREPIDVPGLVQSVAAGLLRHYPLEADLMESAAALPELWAAPCARVRRPRLVHDSRD</sequence>
<dbReference type="InterPro" id="IPR049723">
    <property type="entry name" value="BPSL0761-like"/>
</dbReference>
<dbReference type="KEGG" id="bpy:Bphyt_3867"/>
<dbReference type="Proteomes" id="UP000001739">
    <property type="component" value="Chromosome 1"/>
</dbReference>
<dbReference type="NCBIfam" id="NF041728">
    <property type="entry name" value="BPSL0761_fam"/>
    <property type="match status" value="1"/>
</dbReference>
<evidence type="ECO:0000313" key="1">
    <source>
        <dbReference type="EMBL" id="ACD18254.1"/>
    </source>
</evidence>
<protein>
    <submittedName>
        <fullName evidence="1">Uncharacterized protein</fullName>
    </submittedName>
</protein>
<dbReference type="AlphaFoldDB" id="B2T7H3"/>
<organism evidence="1 2">
    <name type="scientific">Paraburkholderia phytofirmans (strain DSM 17436 / LMG 22146 / PsJN)</name>
    <name type="common">Burkholderia phytofirmans</name>
    <dbReference type="NCBI Taxonomy" id="398527"/>
    <lineage>
        <taxon>Bacteria</taxon>
        <taxon>Pseudomonadati</taxon>
        <taxon>Pseudomonadota</taxon>
        <taxon>Betaproteobacteria</taxon>
        <taxon>Burkholderiales</taxon>
        <taxon>Burkholderiaceae</taxon>
        <taxon>Paraburkholderia</taxon>
    </lineage>
</organism>
<proteinExistence type="predicted"/>
<dbReference type="STRING" id="398527.Bphyt_3867"/>
<dbReference type="EMBL" id="CP001052">
    <property type="protein sequence ID" value="ACD18254.1"/>
    <property type="molecule type" value="Genomic_DNA"/>
</dbReference>
<dbReference type="RefSeq" id="WP_012434774.1">
    <property type="nucleotide sequence ID" value="NC_010681.1"/>
</dbReference>
<dbReference type="OrthoDB" id="5956333at2"/>
<gene>
    <name evidence="1" type="ordered locus">Bphyt_3867</name>
</gene>
<reference evidence="1 2" key="1">
    <citation type="journal article" date="2011" name="J. Bacteriol.">
        <title>Complete genome sequence of the plant growth-promoting endophyte Burkholderia phytofirmans strain PsJN.</title>
        <authorList>
            <person name="Weilharter A."/>
            <person name="Mitter B."/>
            <person name="Shin M.V."/>
            <person name="Chain P.S."/>
            <person name="Nowak J."/>
            <person name="Sessitsch A."/>
        </authorList>
    </citation>
    <scope>NUCLEOTIDE SEQUENCE [LARGE SCALE GENOMIC DNA]</scope>
    <source>
        <strain evidence="2">DSM 17436 / LMG 22146 / PsJN</strain>
    </source>
</reference>